<evidence type="ECO:0000313" key="8">
    <source>
        <dbReference type="EMBL" id="EGO21065.1"/>
    </source>
</evidence>
<dbReference type="PROSITE" id="PS50922">
    <property type="entry name" value="TLC"/>
    <property type="match status" value="1"/>
</dbReference>
<feature type="transmembrane region" description="Helical" evidence="6">
    <location>
        <begin position="82"/>
        <end position="102"/>
    </location>
</feature>
<organism>
    <name type="scientific">Serpula lacrymans var. lacrymans (strain S7.9)</name>
    <name type="common">Dry rot fungus</name>
    <dbReference type="NCBI Taxonomy" id="578457"/>
    <lineage>
        <taxon>Eukaryota</taxon>
        <taxon>Fungi</taxon>
        <taxon>Dikarya</taxon>
        <taxon>Basidiomycota</taxon>
        <taxon>Agaricomycotina</taxon>
        <taxon>Agaricomycetes</taxon>
        <taxon>Agaricomycetidae</taxon>
        <taxon>Boletales</taxon>
        <taxon>Coniophorineae</taxon>
        <taxon>Serpulaceae</taxon>
        <taxon>Serpula</taxon>
    </lineage>
</organism>
<feature type="domain" description="TLC" evidence="7">
    <location>
        <begin position="71"/>
        <end position="266"/>
    </location>
</feature>
<dbReference type="HOGENOM" id="CLU_034597_0_0_1"/>
<dbReference type="InterPro" id="IPR006634">
    <property type="entry name" value="TLC-dom"/>
</dbReference>
<dbReference type="Proteomes" id="UP000008064">
    <property type="component" value="Unassembled WGS sequence"/>
</dbReference>
<dbReference type="OrthoDB" id="10266980at2759"/>
<dbReference type="GeneID" id="18820685"/>
<sequence length="282" mass="32070">MVHDSTVLHQVRTYVRELSKPLADITGVPNISQHADVILVSCLCFTFVRLVLSPILSTVFFPISYGQTGKRAKHNWDVHVVSLVNAVVIIYLAGRCLNIPILDEDRAFGWHDEACFVQAVACGYFLWDSADSLIHFTDIGFVFHGFSCLAIYGLGLKPFLFYYGVRFLFWELSTIFLNIHWFLDKTGKTGSILQLVNGAFLLCSFASVRLIWGGKMSYEFFQTLYSVRNQIPFTFVIVYGVGNIVLQTLNWLWFMKMISALRKRFPSKPSNRSVTNGNGKHK</sequence>
<evidence type="ECO:0000256" key="1">
    <source>
        <dbReference type="ARBA" id="ARBA00004141"/>
    </source>
</evidence>
<feature type="transmembrane region" description="Helical" evidence="6">
    <location>
        <begin position="232"/>
        <end position="254"/>
    </location>
</feature>
<evidence type="ECO:0000259" key="7">
    <source>
        <dbReference type="PROSITE" id="PS50922"/>
    </source>
</evidence>
<dbReference type="EMBL" id="GL945439">
    <property type="protein sequence ID" value="EGO21065.1"/>
    <property type="molecule type" value="Genomic_DNA"/>
</dbReference>
<feature type="transmembrane region" description="Helical" evidence="6">
    <location>
        <begin position="134"/>
        <end position="154"/>
    </location>
</feature>
<dbReference type="RefSeq" id="XP_007322022.1">
    <property type="nucleotide sequence ID" value="XM_007321960.1"/>
</dbReference>
<dbReference type="GO" id="GO:0016020">
    <property type="term" value="C:membrane"/>
    <property type="evidence" value="ECO:0007669"/>
    <property type="project" value="UniProtKB-SubCell"/>
</dbReference>
<feature type="transmembrane region" description="Helical" evidence="6">
    <location>
        <begin position="37"/>
        <end position="61"/>
    </location>
</feature>
<dbReference type="KEGG" id="sla:SERLADRAFT_475740"/>
<keyword evidence="2 5" id="KW-0812">Transmembrane</keyword>
<dbReference type="Pfam" id="PF03798">
    <property type="entry name" value="TRAM_LAG1_CLN8"/>
    <property type="match status" value="1"/>
</dbReference>
<dbReference type="InterPro" id="IPR050846">
    <property type="entry name" value="TLCD"/>
</dbReference>
<feature type="transmembrane region" description="Helical" evidence="6">
    <location>
        <begin position="195"/>
        <end position="212"/>
    </location>
</feature>
<dbReference type="PANTHER" id="PTHR13439:SF0">
    <property type="entry name" value="TOPOISOMERASE I DAMAGE AFFECTED PROTEIN 4"/>
    <property type="match status" value="1"/>
</dbReference>
<dbReference type="GO" id="GO:0005783">
    <property type="term" value="C:endoplasmic reticulum"/>
    <property type="evidence" value="ECO:0007669"/>
    <property type="project" value="TreeGrafter"/>
</dbReference>
<evidence type="ECO:0000256" key="4">
    <source>
        <dbReference type="ARBA" id="ARBA00023136"/>
    </source>
</evidence>
<accession>F8P6J9</accession>
<dbReference type="PANTHER" id="PTHR13439">
    <property type="entry name" value="CT120 PROTEIN"/>
    <property type="match status" value="1"/>
</dbReference>
<protein>
    <recommendedName>
        <fullName evidence="7">TLC domain-containing protein</fullName>
    </recommendedName>
</protein>
<feature type="transmembrane region" description="Helical" evidence="6">
    <location>
        <begin position="160"/>
        <end position="183"/>
    </location>
</feature>
<dbReference type="AlphaFoldDB" id="F8P6J9"/>
<proteinExistence type="predicted"/>
<keyword evidence="4 5" id="KW-0472">Membrane</keyword>
<dbReference type="SMART" id="SM00724">
    <property type="entry name" value="TLC"/>
    <property type="match status" value="1"/>
</dbReference>
<comment type="subcellular location">
    <subcellularLocation>
        <location evidence="1">Membrane</location>
        <topology evidence="1">Multi-pass membrane protein</topology>
    </subcellularLocation>
</comment>
<dbReference type="GO" id="GO:0055088">
    <property type="term" value="P:lipid homeostasis"/>
    <property type="evidence" value="ECO:0007669"/>
    <property type="project" value="TreeGrafter"/>
</dbReference>
<keyword evidence="3 6" id="KW-1133">Transmembrane helix</keyword>
<gene>
    <name evidence="8" type="ORF">SERLADRAFT_475740</name>
</gene>
<name>F8P6J9_SERL9</name>
<reference evidence="8" key="1">
    <citation type="submission" date="2011-04" db="EMBL/GenBank/DDBJ databases">
        <title>Evolution of plant cell wall degrading machinery underlies the functional diversity of forest fungi.</title>
        <authorList>
            <consortium name="US DOE Joint Genome Institute (JGI-PGF)"/>
            <person name="Eastwood D.C."/>
            <person name="Floudas D."/>
            <person name="Binder M."/>
            <person name="Majcherczyk A."/>
            <person name="Schneider P."/>
            <person name="Aerts A."/>
            <person name="Asiegbu F.O."/>
            <person name="Baker S.E."/>
            <person name="Barry K."/>
            <person name="Bendiksby M."/>
            <person name="Blumentritt M."/>
            <person name="Coutinho P.M."/>
            <person name="Cullen D."/>
            <person name="Cullen D."/>
            <person name="Gathman A."/>
            <person name="Goodell B."/>
            <person name="Henrissat B."/>
            <person name="Ihrmark K."/>
            <person name="Kauserud H."/>
            <person name="Kohler A."/>
            <person name="LaButti K."/>
            <person name="Lapidus A."/>
            <person name="Lavin J.L."/>
            <person name="Lee Y.-H."/>
            <person name="Lindquist E."/>
            <person name="Lilly W."/>
            <person name="Lucas S."/>
            <person name="Morin E."/>
            <person name="Murat C."/>
            <person name="Oguiza J.A."/>
            <person name="Park J."/>
            <person name="Pisabarro A.G."/>
            <person name="Riley R."/>
            <person name="Rosling A."/>
            <person name="Salamov A."/>
            <person name="Schmidt O."/>
            <person name="Schmutz J."/>
            <person name="Skrede I."/>
            <person name="Stenlid J."/>
            <person name="Wiebenga A."/>
            <person name="Xie X."/>
            <person name="Kues U."/>
            <person name="Hibbett D.S."/>
            <person name="Hoffmeister D."/>
            <person name="Hogberg N."/>
            <person name="Martin F."/>
            <person name="Grigoriev I.V."/>
            <person name="Watkinson S.C."/>
        </authorList>
    </citation>
    <scope>NUCLEOTIDE SEQUENCE</scope>
    <source>
        <strain evidence="8">S7.9</strain>
    </source>
</reference>
<evidence type="ECO:0000256" key="5">
    <source>
        <dbReference type="PROSITE-ProRule" id="PRU00205"/>
    </source>
</evidence>
<evidence type="ECO:0000256" key="3">
    <source>
        <dbReference type="ARBA" id="ARBA00022989"/>
    </source>
</evidence>
<evidence type="ECO:0000256" key="6">
    <source>
        <dbReference type="SAM" id="Phobius"/>
    </source>
</evidence>
<evidence type="ECO:0000256" key="2">
    <source>
        <dbReference type="ARBA" id="ARBA00022692"/>
    </source>
</evidence>